<evidence type="ECO:0000256" key="1">
    <source>
        <dbReference type="SAM" id="Coils"/>
    </source>
</evidence>
<sequence length="826" mass="96859">MSEMIRFNTTLLLNQQQYQAKQISFNEEFAETEKELEQEYLNKLKLETPEFARENLKLSHLRSTLNNQVFKNQKKQVKLDFLKRQKDTLENPTSPSHAIPQTPLKEKSIEILEYKLEQLQEQINDIENKELLELERTDQLNNMLIRTRAQHLKIKGDVEDITVIYNRITRHLGDVKYASQKSGTNLLAAQYEVWKMNKIYTKEKNVRSQKIDQKKEIIDTINTKIKDSMKQITQNKLKKKEFDYKTKNMLNKVEKKLEKYTENQILHKKQMESLSQLNLSLKTIAKITGKEIGKTGFNIEEANKIIEEYQLIAYKYDHLQVYYINLTEQQEIFKKDYETLKSELVEFRSINENYESQLENMKQKSSAIFQNTKAETYNQLLSFIEETPGLTHRMISNRNENFSIYTLLYIIQITQRLLTQADYIETETGSETMREKLEELKHKFEDLIKDSIRGSSDMSPAGNENSFSNIENILQFSLYQTPATKNFYLDMFPGEEEQATIFSEKANENMIIRYFTNARELKTFLLNLGDSRTIHEILSKFPMLYSTSHKNIQLKLSAASETLFGLVKSMAEHINEIQTRLENSVNRRPDRTMIRRKTIEMEELFNSTESTDSIKTTDPLMRSIIEFKLKQMRSSKKKNTFQLKDDFEQFLQRFQVLEPSSPRIENPRIKFHEEVNELFNEIPEEDEEGIGFEPNSNSKRLYMSNTINPSPAELSVSPPLPVLSPHHGNHSSEITIKQKRELNNQAILNEVRKIESGLIKVKRLEKQPTILDSPQYKQERKKKDSLLKFPDIRKSSGLDMNRVLSSSRSAQSLIPDSEENSTNNKN</sequence>
<reference evidence="3" key="1">
    <citation type="submission" date="2021-09" db="EMBL/GenBank/DDBJ databases">
        <authorList>
            <consortium name="AG Swart"/>
            <person name="Singh M."/>
            <person name="Singh A."/>
            <person name="Seah K."/>
            <person name="Emmerich C."/>
        </authorList>
    </citation>
    <scope>NUCLEOTIDE SEQUENCE</scope>
    <source>
        <strain evidence="3">ATCC30299</strain>
    </source>
</reference>
<proteinExistence type="predicted"/>
<protein>
    <submittedName>
        <fullName evidence="3">Uncharacterized protein</fullName>
    </submittedName>
</protein>
<comment type="caution">
    <text evidence="3">The sequence shown here is derived from an EMBL/GenBank/DDBJ whole genome shotgun (WGS) entry which is preliminary data.</text>
</comment>
<dbReference type="AlphaFoldDB" id="A0AAU9ICB6"/>
<feature type="region of interest" description="Disordered" evidence="2">
    <location>
        <begin position="772"/>
        <end position="826"/>
    </location>
</feature>
<organism evidence="3 4">
    <name type="scientific">Blepharisma stoltei</name>
    <dbReference type="NCBI Taxonomy" id="1481888"/>
    <lineage>
        <taxon>Eukaryota</taxon>
        <taxon>Sar</taxon>
        <taxon>Alveolata</taxon>
        <taxon>Ciliophora</taxon>
        <taxon>Postciliodesmatophora</taxon>
        <taxon>Heterotrichea</taxon>
        <taxon>Heterotrichida</taxon>
        <taxon>Blepharismidae</taxon>
        <taxon>Blepharisma</taxon>
    </lineage>
</organism>
<keyword evidence="4" id="KW-1185">Reference proteome</keyword>
<keyword evidence="1" id="KW-0175">Coiled coil</keyword>
<evidence type="ECO:0000256" key="2">
    <source>
        <dbReference type="SAM" id="MobiDB-lite"/>
    </source>
</evidence>
<feature type="coiled-coil region" evidence="1">
    <location>
        <begin position="109"/>
        <end position="136"/>
    </location>
</feature>
<name>A0AAU9ICB6_9CILI</name>
<feature type="compositionally biased region" description="Basic and acidic residues" evidence="2">
    <location>
        <begin position="777"/>
        <end position="796"/>
    </location>
</feature>
<accession>A0AAU9ICB6</accession>
<evidence type="ECO:0000313" key="3">
    <source>
        <dbReference type="EMBL" id="CAG9311822.1"/>
    </source>
</evidence>
<gene>
    <name evidence="3" type="ORF">BSTOLATCC_MIC5082</name>
</gene>
<evidence type="ECO:0000313" key="4">
    <source>
        <dbReference type="Proteomes" id="UP001162131"/>
    </source>
</evidence>
<feature type="compositionally biased region" description="Polar residues" evidence="2">
    <location>
        <begin position="803"/>
        <end position="826"/>
    </location>
</feature>
<feature type="coiled-coil region" evidence="1">
    <location>
        <begin position="337"/>
        <end position="371"/>
    </location>
</feature>
<dbReference type="EMBL" id="CAJZBQ010000005">
    <property type="protein sequence ID" value="CAG9311822.1"/>
    <property type="molecule type" value="Genomic_DNA"/>
</dbReference>
<dbReference type="Proteomes" id="UP001162131">
    <property type="component" value="Unassembled WGS sequence"/>
</dbReference>